<dbReference type="InterPro" id="IPR058099">
    <property type="entry name" value="T3SS_XAC0095_dom"/>
</dbReference>
<evidence type="ECO:0000313" key="3">
    <source>
        <dbReference type="Proteomes" id="UP000199420"/>
    </source>
</evidence>
<dbReference type="Pfam" id="PF26642">
    <property type="entry name" value="XAC0095_dom"/>
    <property type="match status" value="1"/>
</dbReference>
<dbReference type="RefSeq" id="WP_091332683.1">
    <property type="nucleotide sequence ID" value="NZ_FNYC01000001.1"/>
</dbReference>
<organism evidence="2 3">
    <name type="scientific">Frateuria terrea</name>
    <dbReference type="NCBI Taxonomy" id="529704"/>
    <lineage>
        <taxon>Bacteria</taxon>
        <taxon>Pseudomonadati</taxon>
        <taxon>Pseudomonadota</taxon>
        <taxon>Gammaproteobacteria</taxon>
        <taxon>Lysobacterales</taxon>
        <taxon>Rhodanobacteraceae</taxon>
        <taxon>Frateuria</taxon>
    </lineage>
</organism>
<keyword evidence="3" id="KW-1185">Reference proteome</keyword>
<feature type="domain" description="XAC0095-like" evidence="1">
    <location>
        <begin position="11"/>
        <end position="77"/>
    </location>
</feature>
<dbReference type="EMBL" id="FNYC01000001">
    <property type="protein sequence ID" value="SEI37931.1"/>
    <property type="molecule type" value="Genomic_DNA"/>
</dbReference>
<protein>
    <recommendedName>
        <fullName evidence="1">XAC0095-like domain-containing protein</fullName>
    </recommendedName>
</protein>
<evidence type="ECO:0000313" key="2">
    <source>
        <dbReference type="EMBL" id="SEI37931.1"/>
    </source>
</evidence>
<dbReference type="STRING" id="529704.SAMN02927913_0230"/>
<evidence type="ECO:0000259" key="1">
    <source>
        <dbReference type="Pfam" id="PF26642"/>
    </source>
</evidence>
<dbReference type="OrthoDB" id="5948193at2"/>
<dbReference type="AlphaFoldDB" id="A0A1H6Q266"/>
<gene>
    <name evidence="2" type="ORF">SAMN04487997_0315</name>
</gene>
<dbReference type="Proteomes" id="UP000199420">
    <property type="component" value="Unassembled WGS sequence"/>
</dbReference>
<name>A0A1H6Q266_9GAMM</name>
<accession>A0A1H6Q266</accession>
<sequence>MSTIDSDLEAPGYFLPEDSQLRLKKLREYVGFLANLARPRMADESREWTAGIRPGEVAVCLEMLEEQIGRVLHEVSWPAERGDRAVAREADAQAEAAALEAAEPMMEEAGNRYVFGVTLSQIAEINRLIDMIRAHGGRVAANHDAELAGHSLSTVGDAIFAATKKLRGIILDVETQRLDPARGPRAGVREAQATYHALPARLPSGGALFAVPQFPTCH</sequence>
<reference evidence="2 3" key="1">
    <citation type="submission" date="2016-10" db="EMBL/GenBank/DDBJ databases">
        <authorList>
            <person name="de Groot N.N."/>
        </authorList>
    </citation>
    <scope>NUCLEOTIDE SEQUENCE [LARGE SCALE GENOMIC DNA]</scope>
    <source>
        <strain evidence="2 3">DSM 26515</strain>
    </source>
</reference>
<proteinExistence type="predicted"/>
<dbReference type="NCBIfam" id="NF047335">
    <property type="entry name" value="T3SS_XAC0095"/>
    <property type="match status" value="1"/>
</dbReference>